<organism evidence="4">
    <name type="scientific">candidate division WOR-3 bacterium</name>
    <dbReference type="NCBI Taxonomy" id="2052148"/>
    <lineage>
        <taxon>Bacteria</taxon>
        <taxon>Bacteria division WOR-3</taxon>
    </lineage>
</organism>
<evidence type="ECO:0008006" key="5">
    <source>
        <dbReference type="Google" id="ProtNLM"/>
    </source>
</evidence>
<dbReference type="InterPro" id="IPR036291">
    <property type="entry name" value="NAD(P)-bd_dom_sf"/>
</dbReference>
<dbReference type="GO" id="GO:0016491">
    <property type="term" value="F:oxidoreductase activity"/>
    <property type="evidence" value="ECO:0007669"/>
    <property type="project" value="UniProtKB-KW"/>
</dbReference>
<evidence type="ECO:0000313" key="4">
    <source>
        <dbReference type="EMBL" id="HDM90189.1"/>
    </source>
</evidence>
<accession>A0A7C1BDJ2</accession>
<dbReference type="AlphaFoldDB" id="A0A7C1BDJ2"/>
<dbReference type="InterPro" id="IPR013154">
    <property type="entry name" value="ADH-like_N"/>
</dbReference>
<dbReference type="PANTHER" id="PTHR43401:SF2">
    <property type="entry name" value="L-THREONINE 3-DEHYDROGENASE"/>
    <property type="match status" value="1"/>
</dbReference>
<dbReference type="EMBL" id="DRBW01000124">
    <property type="protein sequence ID" value="HDM90189.1"/>
    <property type="molecule type" value="Genomic_DNA"/>
</dbReference>
<feature type="domain" description="Alcohol dehydrogenase-like N-terminal" evidence="3">
    <location>
        <begin position="23"/>
        <end position="125"/>
    </location>
</feature>
<keyword evidence="1" id="KW-0560">Oxidoreductase</keyword>
<dbReference type="SUPFAM" id="SSF50129">
    <property type="entry name" value="GroES-like"/>
    <property type="match status" value="1"/>
</dbReference>
<dbReference type="InterPro" id="IPR050129">
    <property type="entry name" value="Zn_alcohol_dh"/>
</dbReference>
<dbReference type="InterPro" id="IPR013149">
    <property type="entry name" value="ADH-like_C"/>
</dbReference>
<feature type="domain" description="Alcohol dehydrogenase-like C-terminal" evidence="2">
    <location>
        <begin position="174"/>
        <end position="297"/>
    </location>
</feature>
<reference evidence="4" key="1">
    <citation type="journal article" date="2020" name="mSystems">
        <title>Genome- and Community-Level Interaction Insights into Carbon Utilization and Element Cycling Functions of Hydrothermarchaeota in Hydrothermal Sediment.</title>
        <authorList>
            <person name="Zhou Z."/>
            <person name="Liu Y."/>
            <person name="Xu W."/>
            <person name="Pan J."/>
            <person name="Luo Z.H."/>
            <person name="Li M."/>
        </authorList>
    </citation>
    <scope>NUCLEOTIDE SEQUENCE [LARGE SCALE GENOMIC DNA]</scope>
    <source>
        <strain evidence="4">HyVt-237</strain>
    </source>
</reference>
<evidence type="ECO:0000259" key="2">
    <source>
        <dbReference type="Pfam" id="PF00107"/>
    </source>
</evidence>
<name>A0A7C1BDJ2_UNCW3</name>
<comment type="caution">
    <text evidence="4">The sequence shown here is derived from an EMBL/GenBank/DDBJ whole genome shotgun (WGS) entry which is preliminary data.</text>
</comment>
<dbReference type="Proteomes" id="UP000885931">
    <property type="component" value="Unassembled WGS sequence"/>
</dbReference>
<protein>
    <recommendedName>
        <fullName evidence="5">Alcohol dehydrogenase</fullName>
    </recommendedName>
</protein>
<dbReference type="Gene3D" id="3.90.180.10">
    <property type="entry name" value="Medium-chain alcohol dehydrogenases, catalytic domain"/>
    <property type="match status" value="1"/>
</dbReference>
<dbReference type="SUPFAM" id="SSF51735">
    <property type="entry name" value="NAD(P)-binding Rossmann-fold domains"/>
    <property type="match status" value="1"/>
</dbReference>
<sequence>MKALIFTGGGLELREKPTPRPSRGEILLRVKAVTICSSDLKIIEGVKSAKHGVILGHEVEGIIFQNLSDERALKEGDRVAVFPSIFCGKCPYCLEGYSHLCLNKRTMGYVFDGGFAEYLLIPAPMVEEGALLKADGIPPGCASLLEPLATVLASIKRADLRGDETIAIYGAGAMGIMHILLLKNLFKDTKIITVEPSELRRNRALSFGSDFALDPSETEGILERTQGLGADISFLTTASPEALISAARLTKKRGRIVAFSSYRPGQIPSEVLQEIHYGEREILGVHSAPLEIFRETAEIVTSRSIPLEKLITHRFSLQEYREAFETARRAEAIKVALVP</sequence>
<dbReference type="PANTHER" id="PTHR43401">
    <property type="entry name" value="L-THREONINE 3-DEHYDROGENASE"/>
    <property type="match status" value="1"/>
</dbReference>
<dbReference type="InterPro" id="IPR011032">
    <property type="entry name" value="GroES-like_sf"/>
</dbReference>
<dbReference type="Gene3D" id="3.40.50.720">
    <property type="entry name" value="NAD(P)-binding Rossmann-like Domain"/>
    <property type="match status" value="1"/>
</dbReference>
<evidence type="ECO:0000256" key="1">
    <source>
        <dbReference type="ARBA" id="ARBA00023002"/>
    </source>
</evidence>
<evidence type="ECO:0000259" key="3">
    <source>
        <dbReference type="Pfam" id="PF08240"/>
    </source>
</evidence>
<dbReference type="Pfam" id="PF08240">
    <property type="entry name" value="ADH_N"/>
    <property type="match status" value="1"/>
</dbReference>
<dbReference type="Pfam" id="PF00107">
    <property type="entry name" value="ADH_zinc_N"/>
    <property type="match status" value="1"/>
</dbReference>
<gene>
    <name evidence="4" type="ORF">ENG67_03155</name>
</gene>
<proteinExistence type="predicted"/>